<evidence type="ECO:0008006" key="3">
    <source>
        <dbReference type="Google" id="ProtNLM"/>
    </source>
</evidence>
<dbReference type="CDD" id="cd04301">
    <property type="entry name" value="NAT_SF"/>
    <property type="match status" value="1"/>
</dbReference>
<evidence type="ECO:0000313" key="2">
    <source>
        <dbReference type="Proteomes" id="UP000185124"/>
    </source>
</evidence>
<dbReference type="STRING" id="709881.SAMN04489832_0992"/>
<gene>
    <name evidence="1" type="ORF">SAMN04489832_0992</name>
</gene>
<dbReference type="Proteomes" id="UP000185124">
    <property type="component" value="Unassembled WGS sequence"/>
</dbReference>
<dbReference type="AlphaFoldDB" id="A0A1N5ULN5"/>
<name>A0A1N5ULN5_9ACTN</name>
<dbReference type="Gene3D" id="3.40.630.30">
    <property type="match status" value="1"/>
</dbReference>
<proteinExistence type="predicted"/>
<accession>A0A1N5ULN5</accession>
<keyword evidence="2" id="KW-1185">Reference proteome</keyword>
<dbReference type="EMBL" id="FSQT01000001">
    <property type="protein sequence ID" value="SIM61237.1"/>
    <property type="molecule type" value="Genomic_DNA"/>
</dbReference>
<reference evidence="2" key="1">
    <citation type="submission" date="2016-12" db="EMBL/GenBank/DDBJ databases">
        <authorList>
            <person name="Varghese N."/>
            <person name="Submissions S."/>
        </authorList>
    </citation>
    <scope>NUCLEOTIDE SEQUENCE [LARGE SCALE GENOMIC DNA]</scope>
    <source>
        <strain evidence="2">DSM 45599</strain>
    </source>
</reference>
<evidence type="ECO:0000313" key="1">
    <source>
        <dbReference type="EMBL" id="SIM61237.1"/>
    </source>
</evidence>
<organism evidence="1 2">
    <name type="scientific">Micromonospora cremea</name>
    <dbReference type="NCBI Taxonomy" id="709881"/>
    <lineage>
        <taxon>Bacteria</taxon>
        <taxon>Bacillati</taxon>
        <taxon>Actinomycetota</taxon>
        <taxon>Actinomycetes</taxon>
        <taxon>Micromonosporales</taxon>
        <taxon>Micromonosporaceae</taxon>
        <taxon>Micromonospora</taxon>
    </lineage>
</organism>
<dbReference type="SUPFAM" id="SSF55729">
    <property type="entry name" value="Acyl-CoA N-acyltransferases (Nat)"/>
    <property type="match status" value="1"/>
</dbReference>
<sequence>MTRQGEEETRVLSPYRSAIVRRMDLQIVTVAQRPDLAPLLDDFDGAWPEFMQWDPMASLYYAVANELYPEYVLLAIDPTEPGRAVARAYSVPLAWTEERLPPGGWDRMVQRATINRLAGTPTNIVSALEICVRPEARGRGLSARMLDAMRENARRLGHDTLVAPVRPSGKHAVPDEPMDRYAVRVRDDGLPEDPWLRTHVRAGGVIDSVAPRSMTIPGTLQEWRRWTGLPFDRTGPVRVPGALVPVWCDVEHNHGVYVEPNVWVRHQL</sequence>
<protein>
    <recommendedName>
        <fullName evidence="3">Acetyltransferase (GNAT) family protein</fullName>
    </recommendedName>
</protein>
<dbReference type="InterPro" id="IPR016181">
    <property type="entry name" value="Acyl_CoA_acyltransferase"/>
</dbReference>